<evidence type="ECO:0000313" key="15">
    <source>
        <dbReference type="EMBL" id="MCP2353267.1"/>
    </source>
</evidence>
<evidence type="ECO:0000256" key="7">
    <source>
        <dbReference type="ARBA" id="ARBA00022777"/>
    </source>
</evidence>
<feature type="binding site" evidence="11">
    <location>
        <position position="656"/>
    </location>
    <ligand>
        <name>substrate</name>
    </ligand>
</feature>
<feature type="binding site" evidence="11">
    <location>
        <position position="657"/>
    </location>
    <ligand>
        <name>substrate</name>
    </ligand>
</feature>
<name>A0A9X2G636_9ACTN</name>
<dbReference type="Pfam" id="PF00391">
    <property type="entry name" value="PEP-utilizers"/>
    <property type="match status" value="1"/>
</dbReference>
<dbReference type="EMBL" id="JAMZEB010000001">
    <property type="protein sequence ID" value="MCP2353267.1"/>
    <property type="molecule type" value="Genomic_DNA"/>
</dbReference>
<accession>A0A9X2G636</accession>
<dbReference type="PIRSF" id="PIRSF000853">
    <property type="entry name" value="PPDK"/>
    <property type="match status" value="1"/>
</dbReference>
<organism evidence="15 16">
    <name type="scientific">Nonomuraea thailandensis</name>
    <dbReference type="NCBI Taxonomy" id="1188745"/>
    <lineage>
        <taxon>Bacteria</taxon>
        <taxon>Bacillati</taxon>
        <taxon>Actinomycetota</taxon>
        <taxon>Actinomycetes</taxon>
        <taxon>Streptosporangiales</taxon>
        <taxon>Streptosporangiaceae</taxon>
        <taxon>Nonomuraea</taxon>
    </lineage>
</organism>
<dbReference type="InterPro" id="IPR036637">
    <property type="entry name" value="Phosphohistidine_dom_sf"/>
</dbReference>
<feature type="domain" description="PEP-utilising enzyme mobile" evidence="13">
    <location>
        <begin position="305"/>
        <end position="385"/>
    </location>
</feature>
<dbReference type="GO" id="GO:0016301">
    <property type="term" value="F:kinase activity"/>
    <property type="evidence" value="ECO:0007669"/>
    <property type="project" value="UniProtKB-KW"/>
</dbReference>
<reference evidence="15" key="1">
    <citation type="submission" date="2022-06" db="EMBL/GenBank/DDBJ databases">
        <title>Sequencing the genomes of 1000 actinobacteria strains.</title>
        <authorList>
            <person name="Klenk H.-P."/>
        </authorList>
    </citation>
    <scope>NUCLEOTIDE SEQUENCE</scope>
    <source>
        <strain evidence="15">DSM 46694</strain>
    </source>
</reference>
<keyword evidence="6 12" id="KW-0479">Metal-binding</keyword>
<evidence type="ECO:0000256" key="9">
    <source>
        <dbReference type="ARBA" id="ARBA00032883"/>
    </source>
</evidence>
<evidence type="ECO:0000256" key="4">
    <source>
        <dbReference type="ARBA" id="ARBA00020138"/>
    </source>
</evidence>
<sequence length="765" mass="79891">MGVLSGLEVPVPPYVELPATSTEKAVRKAVATLDPLDRLGRPPMPLFLALSAEISPDQCFLYLGTSAESERWLQDVAGSGFARRRVEELRTSFLRAGVQHMPGEPVEQVTAAVAALRSGLPRTGLTLTVMPLGFGHGSGTGYAYSCDPMTGRPGMSGVFAASRAGVDLLAGGGEDLSVAASGRPWAAQLGEILANAEAHVGFPVRVDFVVERGRLWVMAVRRAQLQGAARVRSVVAAARQDRLTVRAALSALTASDLASALAPNAETSGLKLAARGLGASPGVAGGVAVFSAAGALAAGAAGERPVLIVPESRPEDLPGLLAASAVVTERGGQTSHAAVVMRNLGRPCVTALNDAVVDRDRGALRLSDGRVIQAGEEVTVDGSAGVIYHGGVDPDRPASSPGDPDLDEAIRWLLDGGDDHSRLGVRVNADTVEDAVRGREAGALGVGLCRVEHMFLGDRHALLERALLTTRGPDAAEALVDLRNLLEADFTAILDAMDGMPVVVRLLDPPRHEFLPDITDLAVQVALADAGSEPVPQRERLALARQLWEHNPMTGVRGARLAILSPELTTVQMQALIAATVAVRRGGGDPRPELLIPMVSTTAEVTAMRDLFTAVCTELGVTDEAEAIPLGVMIETPRAALIARELAAKADFLSIGTNDLSSLVWGLSRDDAEVQLLPSYVKLGILDESPFEQLDAEGVGTLIRQVVADAREVNPSISIGVCGEHAAEEQAIKVFSAIGVDYISCAAPRIPAARLASARTAIAGN</sequence>
<dbReference type="InterPro" id="IPR040442">
    <property type="entry name" value="Pyrv_kinase-like_dom_sf"/>
</dbReference>
<evidence type="ECO:0000256" key="12">
    <source>
        <dbReference type="PIRSR" id="PIRSR000853-3"/>
    </source>
</evidence>
<comment type="cofactor">
    <cofactor evidence="1 12">
        <name>Mg(2+)</name>
        <dbReference type="ChEBI" id="CHEBI:18420"/>
    </cofactor>
</comment>
<feature type="active site" description="Proton donor" evidence="10">
    <location>
        <position position="722"/>
    </location>
</feature>
<dbReference type="Pfam" id="PF02896">
    <property type="entry name" value="PEP-utilizers_C"/>
    <property type="match status" value="1"/>
</dbReference>
<dbReference type="SUPFAM" id="SSF51621">
    <property type="entry name" value="Phosphoenolpyruvate/pyruvate domain"/>
    <property type="match status" value="1"/>
</dbReference>
<evidence type="ECO:0000256" key="2">
    <source>
        <dbReference type="ARBA" id="ARBA00007837"/>
    </source>
</evidence>
<evidence type="ECO:0000256" key="6">
    <source>
        <dbReference type="ARBA" id="ARBA00022723"/>
    </source>
</evidence>
<dbReference type="InterPro" id="IPR015813">
    <property type="entry name" value="Pyrv/PenolPyrv_kinase-like_dom"/>
</dbReference>
<evidence type="ECO:0000313" key="16">
    <source>
        <dbReference type="Proteomes" id="UP001139648"/>
    </source>
</evidence>
<evidence type="ECO:0000256" key="1">
    <source>
        <dbReference type="ARBA" id="ARBA00001946"/>
    </source>
</evidence>
<evidence type="ECO:0000256" key="3">
    <source>
        <dbReference type="ARBA" id="ARBA00011994"/>
    </source>
</evidence>
<keyword evidence="8 12" id="KW-0460">Magnesium</keyword>
<feature type="active site" description="Tele-phosphohistidine intermediate" evidence="10">
    <location>
        <position position="336"/>
    </location>
</feature>
<dbReference type="GO" id="GO:0050242">
    <property type="term" value="F:pyruvate, phosphate dikinase activity"/>
    <property type="evidence" value="ECO:0007669"/>
    <property type="project" value="UniProtKB-EC"/>
</dbReference>
<feature type="binding site" evidence="12">
    <location>
        <position position="635"/>
    </location>
    <ligand>
        <name>Mg(2+)</name>
        <dbReference type="ChEBI" id="CHEBI:18420"/>
    </ligand>
</feature>
<keyword evidence="15" id="KW-0670">Pyruvate</keyword>
<dbReference type="AlphaFoldDB" id="A0A9X2G636"/>
<evidence type="ECO:0000256" key="10">
    <source>
        <dbReference type="PIRSR" id="PIRSR000853-1"/>
    </source>
</evidence>
<feature type="binding site" evidence="11">
    <location>
        <position position="635"/>
    </location>
    <ligand>
        <name>substrate</name>
    </ligand>
</feature>
<proteinExistence type="inferred from homology"/>
<dbReference type="Gene3D" id="1.10.189.10">
    <property type="entry name" value="Pyruvate Phosphate Dikinase, domain 2"/>
    <property type="match status" value="1"/>
</dbReference>
<dbReference type="SUPFAM" id="SSF52009">
    <property type="entry name" value="Phosphohistidine domain"/>
    <property type="match status" value="1"/>
</dbReference>
<keyword evidence="7" id="KW-0418">Kinase</keyword>
<feature type="binding site" evidence="12">
    <location>
        <position position="659"/>
    </location>
    <ligand>
        <name>Mg(2+)</name>
        <dbReference type="ChEBI" id="CHEBI:18420"/>
    </ligand>
</feature>
<dbReference type="Gene3D" id="3.30.470.20">
    <property type="entry name" value="ATP-grasp fold, B domain"/>
    <property type="match status" value="1"/>
</dbReference>
<dbReference type="Gene3D" id="3.50.30.10">
    <property type="entry name" value="Phosphohistidine domain"/>
    <property type="match status" value="1"/>
</dbReference>
<evidence type="ECO:0000259" key="14">
    <source>
        <dbReference type="Pfam" id="PF02896"/>
    </source>
</evidence>
<keyword evidence="16" id="KW-1185">Reference proteome</keyword>
<feature type="binding site" evidence="11">
    <location>
        <position position="659"/>
    </location>
    <ligand>
        <name>substrate</name>
    </ligand>
</feature>
<comment type="caution">
    <text evidence="15">The sequence shown here is derived from an EMBL/GenBank/DDBJ whole genome shotgun (WGS) entry which is preliminary data.</text>
</comment>
<dbReference type="PANTHER" id="PTHR22931">
    <property type="entry name" value="PHOSPHOENOLPYRUVATE DIKINASE-RELATED"/>
    <property type="match status" value="1"/>
</dbReference>
<dbReference type="RefSeq" id="WP_253739733.1">
    <property type="nucleotide sequence ID" value="NZ_BAABKA010000044.1"/>
</dbReference>
<dbReference type="PANTHER" id="PTHR22931:SF9">
    <property type="entry name" value="PYRUVATE, PHOSPHATE DIKINASE 1, CHLOROPLASTIC"/>
    <property type="match status" value="1"/>
</dbReference>
<keyword evidence="5 15" id="KW-0808">Transferase</keyword>
<feature type="binding site" evidence="11">
    <location>
        <position position="658"/>
    </location>
    <ligand>
        <name>substrate</name>
    </ligand>
</feature>
<gene>
    <name evidence="15" type="ORF">HD597_000287</name>
</gene>
<feature type="domain" description="PEP-utilising enzyme C-terminal" evidence="14">
    <location>
        <begin position="419"/>
        <end position="759"/>
    </location>
</feature>
<dbReference type="InterPro" id="IPR010121">
    <property type="entry name" value="Pyruvate_phosphate_dikinase"/>
</dbReference>
<protein>
    <recommendedName>
        <fullName evidence="4">Pyruvate, phosphate dikinase</fullName>
        <ecNumber evidence="3">2.7.9.1</ecNumber>
    </recommendedName>
    <alternativeName>
        <fullName evidence="9">Pyruvate, orthophosphate dikinase</fullName>
    </alternativeName>
</protein>
<feature type="binding site" evidence="11">
    <location>
        <position position="450"/>
    </location>
    <ligand>
        <name>substrate</name>
    </ligand>
</feature>
<dbReference type="EC" id="2.7.9.1" evidence="3"/>
<dbReference type="Proteomes" id="UP001139648">
    <property type="component" value="Unassembled WGS sequence"/>
</dbReference>
<feature type="binding site" evidence="11">
    <location>
        <position position="505"/>
    </location>
    <ligand>
        <name>substrate</name>
    </ligand>
</feature>
<dbReference type="SUPFAM" id="SSF56059">
    <property type="entry name" value="Glutathione synthetase ATP-binding domain-like"/>
    <property type="match status" value="1"/>
</dbReference>
<dbReference type="InterPro" id="IPR008279">
    <property type="entry name" value="PEP-util_enz_mobile_dom"/>
</dbReference>
<evidence type="ECO:0000256" key="8">
    <source>
        <dbReference type="ARBA" id="ARBA00022842"/>
    </source>
</evidence>
<evidence type="ECO:0000256" key="5">
    <source>
        <dbReference type="ARBA" id="ARBA00022679"/>
    </source>
</evidence>
<evidence type="ECO:0000259" key="13">
    <source>
        <dbReference type="Pfam" id="PF00391"/>
    </source>
</evidence>
<dbReference type="GO" id="GO:0046872">
    <property type="term" value="F:metal ion binding"/>
    <property type="evidence" value="ECO:0007669"/>
    <property type="project" value="UniProtKB-KW"/>
</dbReference>
<evidence type="ECO:0000256" key="11">
    <source>
        <dbReference type="PIRSR" id="PIRSR000853-2"/>
    </source>
</evidence>
<dbReference type="InterPro" id="IPR000121">
    <property type="entry name" value="PEP_util_C"/>
</dbReference>
<comment type="similarity">
    <text evidence="2">Belongs to the PEP-utilizing enzyme family.</text>
</comment>
<dbReference type="Gene3D" id="3.20.20.60">
    <property type="entry name" value="Phosphoenolpyruvate-binding domains"/>
    <property type="match status" value="1"/>
</dbReference>